<dbReference type="Proteomes" id="UP001499930">
    <property type="component" value="Unassembled WGS sequence"/>
</dbReference>
<organism evidence="1 2">
    <name type="scientific">Streptosporangium longisporum</name>
    <dbReference type="NCBI Taxonomy" id="46187"/>
    <lineage>
        <taxon>Bacteria</taxon>
        <taxon>Bacillati</taxon>
        <taxon>Actinomycetota</taxon>
        <taxon>Actinomycetes</taxon>
        <taxon>Streptosporangiales</taxon>
        <taxon>Streptosporangiaceae</taxon>
        <taxon>Streptosporangium</taxon>
    </lineage>
</organism>
<accession>A0ABP6LCA2</accession>
<reference evidence="2" key="1">
    <citation type="journal article" date="2019" name="Int. J. Syst. Evol. Microbiol.">
        <title>The Global Catalogue of Microorganisms (GCM) 10K type strain sequencing project: providing services to taxonomists for standard genome sequencing and annotation.</title>
        <authorList>
            <consortium name="The Broad Institute Genomics Platform"/>
            <consortium name="The Broad Institute Genome Sequencing Center for Infectious Disease"/>
            <person name="Wu L."/>
            <person name="Ma J."/>
        </authorList>
    </citation>
    <scope>NUCLEOTIDE SEQUENCE [LARGE SCALE GENOMIC DNA]</scope>
    <source>
        <strain evidence="2">JCM 3106</strain>
    </source>
</reference>
<protein>
    <submittedName>
        <fullName evidence="1">DUF1702 family protein</fullName>
    </submittedName>
</protein>
<dbReference type="InterPro" id="IPR012964">
    <property type="entry name" value="DUF1702"/>
</dbReference>
<comment type="caution">
    <text evidence="1">The sequence shown here is derived from an EMBL/GenBank/DDBJ whole genome shotgun (WGS) entry which is preliminary data.</text>
</comment>
<gene>
    <name evidence="1" type="ORF">GCM10017559_76200</name>
</gene>
<dbReference type="EMBL" id="BAAAWD010000026">
    <property type="protein sequence ID" value="GAA3037149.1"/>
    <property type="molecule type" value="Genomic_DNA"/>
</dbReference>
<proteinExistence type="predicted"/>
<sequence>MPTVLGSLRRLLLTPSLRDVTFERRGFPVTPSETTRRLEMIPQSVVCGFEWGIDCREPWEVERRVDLVDPELRGFAYEGVTMAFTVLDAMGPGRGTRTRDLLLGAGAPHLFLAYIGIGFAMARLPRPLWSKVVPDIDGSPYHPTMTWLAVDGYGFDRAYFDTRRWIGEQRVPEPYPWAGAPEYFPRAVDQGIGRALWFVHGARPDAVASAVERFASHRRADLWSGAGLAAAFAGGCDAEGLAALRHAAGEYRPELAQGAVFAVKARHHAGPVPAHTETAAAVLADLSVESAAALADAGVAEYGTAAVAGREVPYELWRRRVHAHFRDTARTPR</sequence>
<evidence type="ECO:0000313" key="2">
    <source>
        <dbReference type="Proteomes" id="UP001499930"/>
    </source>
</evidence>
<name>A0ABP6LCA2_9ACTN</name>
<keyword evidence="2" id="KW-1185">Reference proteome</keyword>
<dbReference type="Pfam" id="PF08012">
    <property type="entry name" value="DUF1702"/>
    <property type="match status" value="1"/>
</dbReference>
<evidence type="ECO:0000313" key="1">
    <source>
        <dbReference type="EMBL" id="GAA3037149.1"/>
    </source>
</evidence>